<dbReference type="GO" id="GO:0020037">
    <property type="term" value="F:heme binding"/>
    <property type="evidence" value="ECO:0007669"/>
    <property type="project" value="InterPro"/>
</dbReference>
<comment type="similarity">
    <text evidence="1 7">Belongs to the cytochrome P450 family.</text>
</comment>
<keyword evidence="2 7" id="KW-0349">Heme</keyword>
<dbReference type="FunFam" id="1.10.630.10:FF:000018">
    <property type="entry name" value="Cytochrome P450 monooxygenase"/>
    <property type="match status" value="1"/>
</dbReference>
<protein>
    <submittedName>
        <fullName evidence="8">Cytochrome P450</fullName>
    </submittedName>
</protein>
<evidence type="ECO:0000256" key="1">
    <source>
        <dbReference type="ARBA" id="ARBA00010617"/>
    </source>
</evidence>
<dbReference type="GO" id="GO:0016705">
    <property type="term" value="F:oxidoreductase activity, acting on paired donors, with incorporation or reduction of molecular oxygen"/>
    <property type="evidence" value="ECO:0007669"/>
    <property type="project" value="InterPro"/>
</dbReference>
<dbReference type="InterPro" id="IPR017972">
    <property type="entry name" value="Cyt_P450_CS"/>
</dbReference>
<dbReference type="PANTHER" id="PTHR46696:SF1">
    <property type="entry name" value="CYTOCHROME P450 YJIB-RELATED"/>
    <property type="match status" value="1"/>
</dbReference>
<accession>A0A937EK90</accession>
<dbReference type="Gene3D" id="1.10.630.10">
    <property type="entry name" value="Cytochrome P450"/>
    <property type="match status" value="1"/>
</dbReference>
<dbReference type="CDD" id="cd11031">
    <property type="entry name" value="Cyp158A-like"/>
    <property type="match status" value="1"/>
</dbReference>
<keyword evidence="3 7" id="KW-0479">Metal-binding</keyword>
<gene>
    <name evidence="8" type="ORF">JK359_18460</name>
</gene>
<dbReference type="InterPro" id="IPR002397">
    <property type="entry name" value="Cyt_P450_B"/>
</dbReference>
<comment type="caution">
    <text evidence="8">The sequence shown here is derived from an EMBL/GenBank/DDBJ whole genome shotgun (WGS) entry which is preliminary data.</text>
</comment>
<organism evidence="8 9">
    <name type="scientific">Streptomyces actinomycinicus</name>
    <dbReference type="NCBI Taxonomy" id="1695166"/>
    <lineage>
        <taxon>Bacteria</taxon>
        <taxon>Bacillati</taxon>
        <taxon>Actinomycetota</taxon>
        <taxon>Actinomycetes</taxon>
        <taxon>Kitasatosporales</taxon>
        <taxon>Streptomycetaceae</taxon>
        <taxon>Streptomyces</taxon>
    </lineage>
</organism>
<dbReference type="RefSeq" id="WP_201836901.1">
    <property type="nucleotide sequence ID" value="NZ_JAERRK010000008.1"/>
</dbReference>
<evidence type="ECO:0000256" key="3">
    <source>
        <dbReference type="ARBA" id="ARBA00022723"/>
    </source>
</evidence>
<evidence type="ECO:0000256" key="2">
    <source>
        <dbReference type="ARBA" id="ARBA00022617"/>
    </source>
</evidence>
<dbReference type="PROSITE" id="PS00086">
    <property type="entry name" value="CYTOCHROME_P450"/>
    <property type="match status" value="1"/>
</dbReference>
<keyword evidence="6 7" id="KW-0503">Monooxygenase</keyword>
<reference evidence="8" key="1">
    <citation type="submission" date="2021-01" db="EMBL/GenBank/DDBJ databases">
        <title>WGS of actinomycetes isolated from Thailand.</title>
        <authorList>
            <person name="Thawai C."/>
        </authorList>
    </citation>
    <scope>NUCLEOTIDE SEQUENCE</scope>
    <source>
        <strain evidence="8">RCU-197</strain>
    </source>
</reference>
<dbReference type="InterPro" id="IPR036396">
    <property type="entry name" value="Cyt_P450_sf"/>
</dbReference>
<dbReference type="SUPFAM" id="SSF48264">
    <property type="entry name" value="Cytochrome P450"/>
    <property type="match status" value="1"/>
</dbReference>
<evidence type="ECO:0000313" key="8">
    <source>
        <dbReference type="EMBL" id="MBL1083927.1"/>
    </source>
</evidence>
<dbReference type="Pfam" id="PF00067">
    <property type="entry name" value="p450"/>
    <property type="match status" value="1"/>
</dbReference>
<keyword evidence="4 7" id="KW-0560">Oxidoreductase</keyword>
<keyword evidence="5 7" id="KW-0408">Iron</keyword>
<evidence type="ECO:0000256" key="5">
    <source>
        <dbReference type="ARBA" id="ARBA00023004"/>
    </source>
</evidence>
<dbReference type="AlphaFoldDB" id="A0A937EK90"/>
<name>A0A937EK90_9ACTN</name>
<dbReference type="InterPro" id="IPR001128">
    <property type="entry name" value="Cyt_P450"/>
</dbReference>
<dbReference type="Proteomes" id="UP000661858">
    <property type="component" value="Unassembled WGS sequence"/>
</dbReference>
<dbReference type="GO" id="GO:0005506">
    <property type="term" value="F:iron ion binding"/>
    <property type="evidence" value="ECO:0007669"/>
    <property type="project" value="InterPro"/>
</dbReference>
<dbReference type="PRINTS" id="PR00359">
    <property type="entry name" value="BP450"/>
</dbReference>
<keyword evidence="9" id="KW-1185">Reference proteome</keyword>
<dbReference type="GO" id="GO:0004497">
    <property type="term" value="F:monooxygenase activity"/>
    <property type="evidence" value="ECO:0007669"/>
    <property type="project" value="UniProtKB-KW"/>
</dbReference>
<sequence>MSSHDTVLDCPFDFADALEYDPALASLAQQGPVSRIRLPYGEAEAWLVTSFAGVRQVTCDPRFSRAAIVGRDYPRMTPEPIVSPESINVTDPPHVTRLRHAAAQAFTRDRVARMRPAVDRVVAGLLSAMDEAGPPADLVTHLSVPLPHLTICELLAVPEADRDRLRELTMRLLATSPDARRDAAEAKAGLRAYFAELVPARRGSPGEDLLSAMATAPVPEGEEPLTDDELAVLAVTLILSGNDTATCQISNIAYLLLTRPAECAEFARDPGRFPGALEELLRFIPFRKGVGIPRLALEDTEVEGTTIRAGDYVHVSYLAANRDPAVFPDPHTLDLERPVRPHMTFGWGGHHCLAAPLARAELESAVTGLLTRFPKLRLSVEPEDIEWDAGTIRRFPLRLPVTW</sequence>
<evidence type="ECO:0000313" key="9">
    <source>
        <dbReference type="Proteomes" id="UP000661858"/>
    </source>
</evidence>
<proteinExistence type="inferred from homology"/>
<evidence type="ECO:0000256" key="7">
    <source>
        <dbReference type="RuleBase" id="RU000461"/>
    </source>
</evidence>
<evidence type="ECO:0000256" key="4">
    <source>
        <dbReference type="ARBA" id="ARBA00023002"/>
    </source>
</evidence>
<evidence type="ECO:0000256" key="6">
    <source>
        <dbReference type="ARBA" id="ARBA00023033"/>
    </source>
</evidence>
<dbReference type="PANTHER" id="PTHR46696">
    <property type="entry name" value="P450, PUTATIVE (EUROFUNG)-RELATED"/>
    <property type="match status" value="1"/>
</dbReference>
<dbReference type="EMBL" id="JAERRK010000008">
    <property type="protein sequence ID" value="MBL1083927.1"/>
    <property type="molecule type" value="Genomic_DNA"/>
</dbReference>